<dbReference type="Proteomes" id="UP001348149">
    <property type="component" value="Unassembled WGS sequence"/>
</dbReference>
<evidence type="ECO:0000313" key="3">
    <source>
        <dbReference type="Proteomes" id="UP001348149"/>
    </source>
</evidence>
<comment type="caution">
    <text evidence="2">The sequence shown here is derived from an EMBL/GenBank/DDBJ whole genome shotgun (WGS) entry which is preliminary data.</text>
</comment>
<organism evidence="2 3">
    <name type="scientific">Mesobacterium hydrothermale</name>
    <dbReference type="NCBI Taxonomy" id="3111907"/>
    <lineage>
        <taxon>Bacteria</taxon>
        <taxon>Pseudomonadati</taxon>
        <taxon>Pseudomonadota</taxon>
        <taxon>Alphaproteobacteria</taxon>
        <taxon>Rhodobacterales</taxon>
        <taxon>Roseobacteraceae</taxon>
        <taxon>Mesobacterium</taxon>
    </lineage>
</organism>
<dbReference type="Gene3D" id="3.40.50.300">
    <property type="entry name" value="P-loop containing nucleotide triphosphate hydrolases"/>
    <property type="match status" value="1"/>
</dbReference>
<reference evidence="2 3" key="1">
    <citation type="submission" date="2024-01" db="EMBL/GenBank/DDBJ databases">
        <title>Mesobacterium rodlantinim sp. nov., isolated from shallow sea hydrothermal systems off Kueishantao Island.</title>
        <authorList>
            <person name="Su Z."/>
            <person name="Tang K."/>
        </authorList>
    </citation>
    <scope>NUCLEOTIDE SEQUENCE [LARGE SCALE GENOMIC DNA]</scope>
    <source>
        <strain evidence="2 3">TK19101</strain>
    </source>
</reference>
<sequence length="797" mass="88156">MTDEPIDPDEDASMRDDMVADAPKENVVHFNPWRDFNDAAPQIDVFGDEPDPEQIAQFMQVVFGYCDGLIPVRSFIDKGQGIDGRPHNIWLEADRAAPEKMATFATWASREGAAVYVIPGTVAASGQAKAAEILQMQTVVVDLDTGDIAAKRAHLERHLGAPTMVVESGGVTPEGQRKAHVWWMLTEPAEGEDIARVCRLRGDIAAKVGGDMHFRSAHQPIRVAGSVYYKNSLKTQVRIVEVNAGLERDLAEFIEAVADMPPAPGVSLQPEFTHSDKPALDEVLVTPVREGAQDDWSRFEGASAAIGHFIRMVHEGRMTKDEGWEGICGYNAAMLRPQWPIERLKRESERLWERHVEKYGPPLIRLVSGAPGPQDMPAFTLGALLDDQSPMPEDIIAPRVLTPGGLLVLGGAPKVGKSDLLISWLVHMAAGVPFLGFTPPRPLRVFYLQAEIQYHYLRERLKQIALPPKVLAAARDTFVATPKLKMLLDNEGSVRVARAVQTAFPDAPPNILCVDPIRNLFDGGPDGGGENDNTAMMFFLKERVEVLRDHIDADCGVILVHHTKKLSKQQVKDDPFLALSGASALRGFYTSGLILHRPDEEAPERKLEIELRNGPALHGKLIDKIGGKWVEINPMNERLVRKEVGAKHDAERNRKRDVILDLLFEEAAGGHLYTTMQFAEAFENQGGLGSKYTIRERLSVLATKGHVKFLRDGSAFGYPKVRSRFGYLCVNGMRFRPEERVDQETGEVFENADPVLPSHYKCPNSGVCMDVENPAVWVYPETVSEDDLGSLTPKSEA</sequence>
<dbReference type="InterPro" id="IPR027417">
    <property type="entry name" value="P-loop_NTPase"/>
</dbReference>
<dbReference type="RefSeq" id="WP_326295735.1">
    <property type="nucleotide sequence ID" value="NZ_JAYLLH010000002.1"/>
</dbReference>
<gene>
    <name evidence="2" type="ORF">VK792_02320</name>
</gene>
<keyword evidence="3" id="KW-1185">Reference proteome</keyword>
<accession>A0ABU6HF70</accession>
<proteinExistence type="predicted"/>
<protein>
    <submittedName>
        <fullName evidence="2">AAA family ATPase</fullName>
    </submittedName>
</protein>
<evidence type="ECO:0000256" key="1">
    <source>
        <dbReference type="SAM" id="MobiDB-lite"/>
    </source>
</evidence>
<dbReference type="EMBL" id="JAYLLH010000002">
    <property type="protein sequence ID" value="MEC3860108.1"/>
    <property type="molecule type" value="Genomic_DNA"/>
</dbReference>
<dbReference type="SUPFAM" id="SSF52540">
    <property type="entry name" value="P-loop containing nucleoside triphosphate hydrolases"/>
    <property type="match status" value="1"/>
</dbReference>
<feature type="region of interest" description="Disordered" evidence="1">
    <location>
        <begin position="1"/>
        <end position="20"/>
    </location>
</feature>
<dbReference type="Pfam" id="PF13481">
    <property type="entry name" value="AAA_25"/>
    <property type="match status" value="1"/>
</dbReference>
<name>A0ABU6HF70_9RHOB</name>
<evidence type="ECO:0000313" key="2">
    <source>
        <dbReference type="EMBL" id="MEC3860108.1"/>
    </source>
</evidence>
<feature type="compositionally biased region" description="Acidic residues" evidence="1">
    <location>
        <begin position="1"/>
        <end position="11"/>
    </location>
</feature>